<evidence type="ECO:0000256" key="8">
    <source>
        <dbReference type="ARBA" id="ARBA00023136"/>
    </source>
</evidence>
<keyword evidence="4" id="KW-1003">Cell membrane</keyword>
<dbReference type="InterPro" id="IPR010065">
    <property type="entry name" value="AA_ABC_transptr_permease_3TM"/>
</dbReference>
<feature type="domain" description="ABC transmembrane type-1" evidence="10">
    <location>
        <begin position="78"/>
        <end position="365"/>
    </location>
</feature>
<feature type="transmembrane region" description="Helical" evidence="9">
    <location>
        <begin position="116"/>
        <end position="136"/>
    </location>
</feature>
<accession>A0ABV9KBC0</accession>
<dbReference type="RefSeq" id="WP_380715717.1">
    <property type="nucleotide sequence ID" value="NZ_JBHSGI010000002.1"/>
</dbReference>
<keyword evidence="8 9" id="KW-0472">Membrane</keyword>
<keyword evidence="5 9" id="KW-0812">Transmembrane</keyword>
<evidence type="ECO:0000259" key="10">
    <source>
        <dbReference type="PROSITE" id="PS50928"/>
    </source>
</evidence>
<evidence type="ECO:0000256" key="5">
    <source>
        <dbReference type="ARBA" id="ARBA00022692"/>
    </source>
</evidence>
<evidence type="ECO:0000256" key="2">
    <source>
        <dbReference type="ARBA" id="ARBA00010072"/>
    </source>
</evidence>
<protein>
    <submittedName>
        <fullName evidence="11">Amino acid ABC transporter permease</fullName>
    </submittedName>
</protein>
<dbReference type="InterPro" id="IPR000515">
    <property type="entry name" value="MetI-like"/>
</dbReference>
<dbReference type="PANTHER" id="PTHR30614:SF37">
    <property type="entry name" value="AMINO-ACID ABC TRANSPORTER PERMEASE PROTEIN YHDX-RELATED"/>
    <property type="match status" value="1"/>
</dbReference>
<sequence length="377" mass="41385">MRLSARLRQRDVQAQIAFVALVAAVVWGMMQVASGIEGRESAQSGFGFLWERASFELGESLIPYKAGDTYFRAFLVGLLNTIKVAVCGIVLSTLLGLVIALGQLSPSVLMARFCRVYIEVFRNIPLLLQLIFWHTFLLRGLPVVKQALSPVEGVYLTNRGLFVPAVRYDPAYAWVGLALLAGAVLTVILRKIARRRYVDFPGLWQMALILVPPAVVFLAFGAPLDIETPALAGFNFRGGWALSPEFTAMLIGLTLYTAAFNAEIIRAGIQGIPAGQTEAGYALGLHRRKIMRLIIIPQTLRIITPPMTNSYLSLTKESSLAVAIGYPEVVRVANITLAETNRSIECIALIMIIYLTLSLIISALLNLVNARVQLEQR</sequence>
<dbReference type="PANTHER" id="PTHR30614">
    <property type="entry name" value="MEMBRANE COMPONENT OF AMINO ACID ABC TRANSPORTER"/>
    <property type="match status" value="1"/>
</dbReference>
<dbReference type="Gene3D" id="1.10.3720.10">
    <property type="entry name" value="MetI-like"/>
    <property type="match status" value="1"/>
</dbReference>
<evidence type="ECO:0000313" key="12">
    <source>
        <dbReference type="Proteomes" id="UP001595973"/>
    </source>
</evidence>
<evidence type="ECO:0000256" key="9">
    <source>
        <dbReference type="RuleBase" id="RU363032"/>
    </source>
</evidence>
<evidence type="ECO:0000256" key="6">
    <source>
        <dbReference type="ARBA" id="ARBA00022970"/>
    </source>
</evidence>
<keyword evidence="7 9" id="KW-1133">Transmembrane helix</keyword>
<dbReference type="InterPro" id="IPR035906">
    <property type="entry name" value="MetI-like_sf"/>
</dbReference>
<comment type="subcellular location">
    <subcellularLocation>
        <location evidence="1">Cell inner membrane</location>
        <topology evidence="1">Multi-pass membrane protein</topology>
    </subcellularLocation>
    <subcellularLocation>
        <location evidence="9">Cell membrane</location>
        <topology evidence="9">Multi-pass membrane protein</topology>
    </subcellularLocation>
</comment>
<dbReference type="InterPro" id="IPR043429">
    <property type="entry name" value="ArtM/GltK/GlnP/TcyL/YhdX-like"/>
</dbReference>
<feature type="transmembrane region" description="Helical" evidence="9">
    <location>
        <begin position="346"/>
        <end position="368"/>
    </location>
</feature>
<evidence type="ECO:0000256" key="1">
    <source>
        <dbReference type="ARBA" id="ARBA00004429"/>
    </source>
</evidence>
<evidence type="ECO:0000313" key="11">
    <source>
        <dbReference type="EMBL" id="MFC4667495.1"/>
    </source>
</evidence>
<evidence type="ECO:0000256" key="3">
    <source>
        <dbReference type="ARBA" id="ARBA00022448"/>
    </source>
</evidence>
<comment type="similarity">
    <text evidence="2">Belongs to the binding-protein-dependent transport system permease family. HisMQ subfamily.</text>
</comment>
<keyword evidence="3 9" id="KW-0813">Transport</keyword>
<name>A0ABV9KBC0_9RHOB</name>
<keyword evidence="12" id="KW-1185">Reference proteome</keyword>
<feature type="transmembrane region" description="Helical" evidence="9">
    <location>
        <begin position="12"/>
        <end position="30"/>
    </location>
</feature>
<dbReference type="Pfam" id="PF00528">
    <property type="entry name" value="BPD_transp_1"/>
    <property type="match status" value="1"/>
</dbReference>
<dbReference type="CDD" id="cd06261">
    <property type="entry name" value="TM_PBP2"/>
    <property type="match status" value="1"/>
</dbReference>
<dbReference type="NCBIfam" id="TIGR01726">
    <property type="entry name" value="HEQRo_perm_3TM"/>
    <property type="match status" value="1"/>
</dbReference>
<feature type="transmembrane region" description="Helical" evidence="9">
    <location>
        <begin position="240"/>
        <end position="260"/>
    </location>
</feature>
<keyword evidence="6" id="KW-0029">Amino-acid transport</keyword>
<feature type="transmembrane region" description="Helical" evidence="9">
    <location>
        <begin position="82"/>
        <end position="104"/>
    </location>
</feature>
<dbReference type="EMBL" id="JBHSGI010000002">
    <property type="protein sequence ID" value="MFC4667495.1"/>
    <property type="molecule type" value="Genomic_DNA"/>
</dbReference>
<organism evidence="11 12">
    <name type="scientific">Seohaeicola nanhaiensis</name>
    <dbReference type="NCBI Taxonomy" id="1387282"/>
    <lineage>
        <taxon>Bacteria</taxon>
        <taxon>Pseudomonadati</taxon>
        <taxon>Pseudomonadota</taxon>
        <taxon>Alphaproteobacteria</taxon>
        <taxon>Rhodobacterales</taxon>
        <taxon>Roseobacteraceae</taxon>
        <taxon>Seohaeicola</taxon>
    </lineage>
</organism>
<gene>
    <name evidence="11" type="ORF">ACFO5X_02910</name>
</gene>
<feature type="transmembrane region" description="Helical" evidence="9">
    <location>
        <begin position="171"/>
        <end position="189"/>
    </location>
</feature>
<dbReference type="SUPFAM" id="SSF161098">
    <property type="entry name" value="MetI-like"/>
    <property type="match status" value="2"/>
</dbReference>
<dbReference type="Proteomes" id="UP001595973">
    <property type="component" value="Unassembled WGS sequence"/>
</dbReference>
<evidence type="ECO:0000256" key="7">
    <source>
        <dbReference type="ARBA" id="ARBA00022989"/>
    </source>
</evidence>
<reference evidence="12" key="1">
    <citation type="journal article" date="2019" name="Int. J. Syst. Evol. Microbiol.">
        <title>The Global Catalogue of Microorganisms (GCM) 10K type strain sequencing project: providing services to taxonomists for standard genome sequencing and annotation.</title>
        <authorList>
            <consortium name="The Broad Institute Genomics Platform"/>
            <consortium name="The Broad Institute Genome Sequencing Center for Infectious Disease"/>
            <person name="Wu L."/>
            <person name="Ma J."/>
        </authorList>
    </citation>
    <scope>NUCLEOTIDE SEQUENCE [LARGE SCALE GENOMIC DNA]</scope>
    <source>
        <strain evidence="12">CGMCC 4.7283</strain>
    </source>
</reference>
<proteinExistence type="inferred from homology"/>
<feature type="transmembrane region" description="Helical" evidence="9">
    <location>
        <begin position="201"/>
        <end position="220"/>
    </location>
</feature>
<dbReference type="PROSITE" id="PS50928">
    <property type="entry name" value="ABC_TM1"/>
    <property type="match status" value="1"/>
</dbReference>
<evidence type="ECO:0000256" key="4">
    <source>
        <dbReference type="ARBA" id="ARBA00022475"/>
    </source>
</evidence>
<comment type="caution">
    <text evidence="11">The sequence shown here is derived from an EMBL/GenBank/DDBJ whole genome shotgun (WGS) entry which is preliminary data.</text>
</comment>